<reference evidence="2 3" key="1">
    <citation type="journal article" date="2014" name="MBio">
        <title>The Ordospora colligata genome; evolution of extreme reduction in microsporidia and host-to-parasite horizontal gene transfer.</title>
        <authorList>
            <person name="Pombert J.-F."/>
            <person name="Haag K.L."/>
            <person name="Beidas S."/>
            <person name="Ebert D."/>
            <person name="Keeling P.J."/>
        </authorList>
    </citation>
    <scope>NUCLEOTIDE SEQUENCE [LARGE SCALE GENOMIC DNA]</scope>
    <source>
        <strain evidence="2 3">OC4</strain>
    </source>
</reference>
<organism evidence="2 3">
    <name type="scientific">Ordospora colligata OC4</name>
    <dbReference type="NCBI Taxonomy" id="1354746"/>
    <lineage>
        <taxon>Eukaryota</taxon>
        <taxon>Fungi</taxon>
        <taxon>Fungi incertae sedis</taxon>
        <taxon>Microsporidia</taxon>
        <taxon>Ordosporidae</taxon>
        <taxon>Ordospora</taxon>
    </lineage>
</organism>
<dbReference type="PANTHER" id="PTHR43830">
    <property type="entry name" value="PROTEIN PSP1"/>
    <property type="match status" value="1"/>
</dbReference>
<dbReference type="RefSeq" id="XP_014563538.1">
    <property type="nucleotide sequence ID" value="XM_014708052.1"/>
</dbReference>
<accession>A0A0B2UEH4</accession>
<dbReference type="Pfam" id="PF04468">
    <property type="entry name" value="PSP1"/>
    <property type="match status" value="1"/>
</dbReference>
<sequence length="230" mass="27402">MFDGCEWIPYLPGSIWSETNEKWSEGSVAWRVVGMTPNKFWPDTLNEDEIRRTSFMSIELANVFPRKWYFIIEFPSGRFEIGYYAQPVDVGSYVILEADRGEDCGKIVNAMDEYKFESHLMKIKDARKDLVLIKVIRKASGDDIQKLDKKKEMEYMSLKQCREMVSARRLSMDILSCEYQWDAKKITFYFRSDKRIDFRDLLKDLFKIFKVRIWMCAERRSNAELIKRII</sequence>
<comment type="caution">
    <text evidence="2">The sequence shown here is derived from an EMBL/GenBank/DDBJ whole genome shotgun (WGS) entry which is preliminary data.</text>
</comment>
<proteinExistence type="predicted"/>
<dbReference type="InParanoid" id="A0A0B2UEH4"/>
<gene>
    <name evidence="2" type="ORF">M896_070650</name>
</gene>
<evidence type="ECO:0000259" key="1">
    <source>
        <dbReference type="PROSITE" id="PS51411"/>
    </source>
</evidence>
<dbReference type="GeneID" id="26262034"/>
<feature type="domain" description="PSP1 C-terminal" evidence="1">
    <location>
        <begin position="133"/>
        <end position="218"/>
    </location>
</feature>
<dbReference type="PANTHER" id="PTHR43830:SF3">
    <property type="entry name" value="PROTEIN PSP1"/>
    <property type="match status" value="1"/>
</dbReference>
<dbReference type="GO" id="GO:0005737">
    <property type="term" value="C:cytoplasm"/>
    <property type="evidence" value="ECO:0007669"/>
    <property type="project" value="TreeGrafter"/>
</dbReference>
<keyword evidence="3" id="KW-1185">Reference proteome</keyword>
<dbReference type="EMBL" id="JOKQ01000007">
    <property type="protein sequence ID" value="KHN69496.1"/>
    <property type="molecule type" value="Genomic_DNA"/>
</dbReference>
<dbReference type="VEuPathDB" id="MicrosporidiaDB:M896_070650"/>
<evidence type="ECO:0000313" key="3">
    <source>
        <dbReference type="Proteomes" id="UP000031056"/>
    </source>
</evidence>
<dbReference type="OrthoDB" id="243127at2759"/>
<dbReference type="PROSITE" id="PS51411">
    <property type="entry name" value="PSP1_C"/>
    <property type="match status" value="1"/>
</dbReference>
<dbReference type="InterPro" id="IPR047767">
    <property type="entry name" value="PSP1-like"/>
</dbReference>
<dbReference type="InterPro" id="IPR007557">
    <property type="entry name" value="PSP1_C"/>
</dbReference>
<dbReference type="HOGENOM" id="CLU_080493_1_0_1"/>
<dbReference type="Proteomes" id="UP000031056">
    <property type="component" value="Unassembled WGS sequence"/>
</dbReference>
<evidence type="ECO:0000313" key="2">
    <source>
        <dbReference type="EMBL" id="KHN69496.1"/>
    </source>
</evidence>
<dbReference type="AlphaFoldDB" id="A0A0B2UEH4"/>
<dbReference type="NCBIfam" id="NF041131">
    <property type="entry name" value="RicT_YaaT_fam"/>
    <property type="match status" value="1"/>
</dbReference>
<name>A0A0B2UEH4_9MICR</name>
<protein>
    <submittedName>
        <fullName evidence="2">Psp1-like protein</fullName>
    </submittedName>
</protein>